<evidence type="ECO:0000256" key="1">
    <source>
        <dbReference type="SAM" id="MobiDB-lite"/>
    </source>
</evidence>
<dbReference type="Proteomes" id="UP000094828">
    <property type="component" value="Unassembled WGS sequence"/>
</dbReference>
<dbReference type="STRING" id="1841610.A6X21_01435"/>
<dbReference type="EMBL" id="LYDR01000154">
    <property type="protein sequence ID" value="ODA28286.1"/>
    <property type="molecule type" value="Genomic_DNA"/>
</dbReference>
<feature type="region of interest" description="Disordered" evidence="1">
    <location>
        <begin position="66"/>
        <end position="93"/>
    </location>
</feature>
<protein>
    <submittedName>
        <fullName evidence="2">Uncharacterized protein</fullName>
    </submittedName>
</protein>
<dbReference type="AlphaFoldDB" id="A0A1C3E4V9"/>
<accession>A0A1C3E4V9</accession>
<keyword evidence="3" id="KW-1185">Reference proteome</keyword>
<feature type="compositionally biased region" description="Basic and acidic residues" evidence="1">
    <location>
        <begin position="15"/>
        <end position="27"/>
    </location>
</feature>
<proteinExistence type="predicted"/>
<gene>
    <name evidence="2" type="ORF">A6X21_01435</name>
</gene>
<sequence>MPERSEGSKGIGFKGNRDRREKGEKPELSTAPRQVLWESDHVEFQAVEPVVNRSLNKFGLALIPAFSRRNRRRSKKTSPGTPENSRRQAGLGI</sequence>
<name>A0A1C3E4V9_9PLAN</name>
<evidence type="ECO:0000313" key="3">
    <source>
        <dbReference type="Proteomes" id="UP000094828"/>
    </source>
</evidence>
<feature type="region of interest" description="Disordered" evidence="1">
    <location>
        <begin position="1"/>
        <end position="34"/>
    </location>
</feature>
<comment type="caution">
    <text evidence="2">The sequence shown here is derived from an EMBL/GenBank/DDBJ whole genome shotgun (WGS) entry which is preliminary data.</text>
</comment>
<organism evidence="2 3">
    <name type="scientific">Planctopirus hydrillae</name>
    <dbReference type="NCBI Taxonomy" id="1841610"/>
    <lineage>
        <taxon>Bacteria</taxon>
        <taxon>Pseudomonadati</taxon>
        <taxon>Planctomycetota</taxon>
        <taxon>Planctomycetia</taxon>
        <taxon>Planctomycetales</taxon>
        <taxon>Planctomycetaceae</taxon>
        <taxon>Planctopirus</taxon>
    </lineage>
</organism>
<reference evidence="2 3" key="1">
    <citation type="submission" date="2016-05" db="EMBL/GenBank/DDBJ databases">
        <title>Genomic and physiological characterization of Planctopirus sp. isolated from fresh water lake.</title>
        <authorList>
            <person name="Subhash Y."/>
            <person name="Ramana C."/>
        </authorList>
    </citation>
    <scope>NUCLEOTIDE SEQUENCE [LARGE SCALE GENOMIC DNA]</scope>
    <source>
        <strain evidence="2 3">JC280</strain>
    </source>
</reference>
<evidence type="ECO:0000313" key="2">
    <source>
        <dbReference type="EMBL" id="ODA28286.1"/>
    </source>
</evidence>